<feature type="domain" description="C2H2-type" evidence="6">
    <location>
        <begin position="160"/>
        <end position="188"/>
    </location>
</feature>
<dbReference type="InterPro" id="IPR050688">
    <property type="entry name" value="Zinc_finger/UBP_domain"/>
</dbReference>
<feature type="domain" description="C2H2-type" evidence="6">
    <location>
        <begin position="131"/>
        <end position="158"/>
    </location>
</feature>
<dbReference type="Gene3D" id="3.30.160.60">
    <property type="entry name" value="Classic Zinc Finger"/>
    <property type="match status" value="3"/>
</dbReference>
<keyword evidence="2" id="KW-0677">Repeat</keyword>
<dbReference type="PROSITE" id="PS50157">
    <property type="entry name" value="ZINC_FINGER_C2H2_2"/>
    <property type="match status" value="5"/>
</dbReference>
<feature type="domain" description="C2H2-type" evidence="6">
    <location>
        <begin position="218"/>
        <end position="245"/>
    </location>
</feature>
<evidence type="ECO:0000256" key="2">
    <source>
        <dbReference type="ARBA" id="ARBA00022737"/>
    </source>
</evidence>
<dbReference type="Proteomes" id="UP000786811">
    <property type="component" value="Unassembled WGS sequence"/>
</dbReference>
<evidence type="ECO:0000259" key="6">
    <source>
        <dbReference type="PROSITE" id="PS50157"/>
    </source>
</evidence>
<dbReference type="SMART" id="SM00355">
    <property type="entry name" value="ZnF_C2H2"/>
    <property type="match status" value="5"/>
</dbReference>
<dbReference type="Pfam" id="PF00096">
    <property type="entry name" value="zf-C2H2"/>
    <property type="match status" value="2"/>
</dbReference>
<keyword evidence="8" id="KW-1185">Reference proteome</keyword>
<dbReference type="InterPro" id="IPR036236">
    <property type="entry name" value="Znf_C2H2_sf"/>
</dbReference>
<gene>
    <name evidence="7" type="ORF">HICCMSTLAB_LOCUS8910</name>
</gene>
<evidence type="ECO:0000256" key="1">
    <source>
        <dbReference type="ARBA" id="ARBA00022723"/>
    </source>
</evidence>
<dbReference type="PANTHER" id="PTHR24403">
    <property type="entry name" value="ZINC FINGER PROTEIN"/>
    <property type="match status" value="1"/>
</dbReference>
<accession>A0A8J2MVH8</accession>
<dbReference type="OrthoDB" id="10004641at2759"/>
<dbReference type="GO" id="GO:0008270">
    <property type="term" value="F:zinc ion binding"/>
    <property type="evidence" value="ECO:0007669"/>
    <property type="project" value="UniProtKB-KW"/>
</dbReference>
<name>A0A8J2MVH8_COTCN</name>
<evidence type="ECO:0000313" key="8">
    <source>
        <dbReference type="Proteomes" id="UP000786811"/>
    </source>
</evidence>
<sequence length="290" mass="34041">MYSKTYHWKHVNYDCGVLPQLRCPHCPYAAKHTSNVKRHIRRIHPGSQVLAGKAEVPMRPMRKCLQPERQPMLPQEICLQPIAEVLLPLLRLSVSPCVQYACACPQEASWNKNLKFFLPQRNARESRRGVHICPKCGGTFNWSWNLQQHLKYVCGQSPRFNCPYCSYRTRHTSNVRAHVRRQHPDKEIYFIGFEVEDSVWFQRRPRRVSQSDPSAPKYPCSNCQSVFSRKHNLQYHLKFECGQMPRFNCPYCTYRTRHSSNVRAHVRKIHPGLQVYVVDIAKCCKTEFIS</sequence>
<reference evidence="7" key="1">
    <citation type="submission" date="2021-04" db="EMBL/GenBank/DDBJ databases">
        <authorList>
            <person name="Chebbi M.A.C M."/>
        </authorList>
    </citation>
    <scope>NUCLEOTIDE SEQUENCE</scope>
</reference>
<evidence type="ECO:0000256" key="5">
    <source>
        <dbReference type="PROSITE-ProRule" id="PRU00042"/>
    </source>
</evidence>
<protein>
    <submittedName>
        <fullName evidence="7">Similar to znf16l: Zinc finger protein 16-like (Danio rerio)</fullName>
    </submittedName>
</protein>
<dbReference type="PANTHER" id="PTHR24403:SF67">
    <property type="entry name" value="FI01116P-RELATED"/>
    <property type="match status" value="1"/>
</dbReference>
<feature type="domain" description="C2H2-type" evidence="6">
    <location>
        <begin position="21"/>
        <end position="49"/>
    </location>
</feature>
<keyword evidence="1" id="KW-0479">Metal-binding</keyword>
<evidence type="ECO:0000256" key="3">
    <source>
        <dbReference type="ARBA" id="ARBA00022771"/>
    </source>
</evidence>
<comment type="caution">
    <text evidence="7">The sequence shown here is derived from an EMBL/GenBank/DDBJ whole genome shotgun (WGS) entry which is preliminary data.</text>
</comment>
<evidence type="ECO:0000313" key="7">
    <source>
        <dbReference type="EMBL" id="CAG5097853.1"/>
    </source>
</evidence>
<dbReference type="EMBL" id="CAJNRD030001121">
    <property type="protein sequence ID" value="CAG5097853.1"/>
    <property type="molecule type" value="Genomic_DNA"/>
</dbReference>
<dbReference type="AlphaFoldDB" id="A0A8J2MVH8"/>
<feature type="domain" description="C2H2-type" evidence="6">
    <location>
        <begin position="247"/>
        <end position="275"/>
    </location>
</feature>
<proteinExistence type="predicted"/>
<keyword evidence="3 5" id="KW-0863">Zinc-finger</keyword>
<organism evidence="7 8">
    <name type="scientific">Cotesia congregata</name>
    <name type="common">Parasitoid wasp</name>
    <name type="synonym">Apanteles congregatus</name>
    <dbReference type="NCBI Taxonomy" id="51543"/>
    <lineage>
        <taxon>Eukaryota</taxon>
        <taxon>Metazoa</taxon>
        <taxon>Ecdysozoa</taxon>
        <taxon>Arthropoda</taxon>
        <taxon>Hexapoda</taxon>
        <taxon>Insecta</taxon>
        <taxon>Pterygota</taxon>
        <taxon>Neoptera</taxon>
        <taxon>Endopterygota</taxon>
        <taxon>Hymenoptera</taxon>
        <taxon>Apocrita</taxon>
        <taxon>Ichneumonoidea</taxon>
        <taxon>Braconidae</taxon>
        <taxon>Microgastrinae</taxon>
        <taxon>Cotesia</taxon>
    </lineage>
</organism>
<keyword evidence="4" id="KW-0862">Zinc</keyword>
<dbReference type="GO" id="GO:0010468">
    <property type="term" value="P:regulation of gene expression"/>
    <property type="evidence" value="ECO:0007669"/>
    <property type="project" value="TreeGrafter"/>
</dbReference>
<evidence type="ECO:0000256" key="4">
    <source>
        <dbReference type="ARBA" id="ARBA00022833"/>
    </source>
</evidence>
<dbReference type="GO" id="GO:0005634">
    <property type="term" value="C:nucleus"/>
    <property type="evidence" value="ECO:0007669"/>
    <property type="project" value="TreeGrafter"/>
</dbReference>
<dbReference type="SUPFAM" id="SSF57667">
    <property type="entry name" value="beta-beta-alpha zinc fingers"/>
    <property type="match status" value="2"/>
</dbReference>
<dbReference type="InterPro" id="IPR013087">
    <property type="entry name" value="Znf_C2H2_type"/>
</dbReference>